<evidence type="ECO:0000313" key="10">
    <source>
        <dbReference type="EMBL" id="KPQ27147.1"/>
    </source>
</evidence>
<comment type="subcellular location">
    <subcellularLocation>
        <location evidence="8">Cell inner membrane</location>
        <topology evidence="8">Multi-pass membrane protein</topology>
    </subcellularLocation>
    <subcellularLocation>
        <location evidence="1">Cell membrane</location>
        <topology evidence="1">Multi-pass membrane protein</topology>
    </subcellularLocation>
</comment>
<keyword evidence="3 8" id="KW-0813">Transport</keyword>
<dbReference type="InterPro" id="IPR004812">
    <property type="entry name" value="Efflux_drug-R_Bcr/CmlA"/>
</dbReference>
<keyword evidence="8" id="KW-0997">Cell inner membrane</keyword>
<evidence type="ECO:0000256" key="4">
    <source>
        <dbReference type="ARBA" id="ARBA00022475"/>
    </source>
</evidence>
<keyword evidence="5 8" id="KW-0812">Transmembrane</keyword>
<evidence type="ECO:0000256" key="2">
    <source>
        <dbReference type="ARBA" id="ARBA00006236"/>
    </source>
</evidence>
<feature type="transmembrane region" description="Helical" evidence="8">
    <location>
        <begin position="148"/>
        <end position="167"/>
    </location>
</feature>
<keyword evidence="4" id="KW-1003">Cell membrane</keyword>
<dbReference type="STRING" id="1305731.GCA_000934705_03126"/>
<dbReference type="PROSITE" id="PS50850">
    <property type="entry name" value="MFS"/>
    <property type="match status" value="1"/>
</dbReference>
<accession>A0A0P7Z5D9</accession>
<keyword evidence="6 8" id="KW-1133">Transmembrane helix</keyword>
<dbReference type="SUPFAM" id="SSF103473">
    <property type="entry name" value="MFS general substrate transporter"/>
    <property type="match status" value="1"/>
</dbReference>
<feature type="transmembrane region" description="Helical" evidence="8">
    <location>
        <begin position="359"/>
        <end position="378"/>
    </location>
</feature>
<evidence type="ECO:0000256" key="3">
    <source>
        <dbReference type="ARBA" id="ARBA00022448"/>
    </source>
</evidence>
<comment type="similarity">
    <text evidence="2 8">Belongs to the major facilitator superfamily. Bcr/CmlA family.</text>
</comment>
<keyword evidence="7 8" id="KW-0472">Membrane</keyword>
<evidence type="ECO:0000256" key="1">
    <source>
        <dbReference type="ARBA" id="ARBA00004651"/>
    </source>
</evidence>
<dbReference type="InterPro" id="IPR036259">
    <property type="entry name" value="MFS_trans_sf"/>
</dbReference>
<dbReference type="FunFam" id="1.20.1720.10:FF:000005">
    <property type="entry name" value="Bcr/CflA family efflux transporter"/>
    <property type="match status" value="1"/>
</dbReference>
<dbReference type="PANTHER" id="PTHR23502">
    <property type="entry name" value="MAJOR FACILITATOR SUPERFAMILY"/>
    <property type="match status" value="1"/>
</dbReference>
<dbReference type="GO" id="GO:0042910">
    <property type="term" value="F:xenobiotic transmembrane transporter activity"/>
    <property type="evidence" value="ECO:0007669"/>
    <property type="project" value="InterPro"/>
</dbReference>
<gene>
    <name evidence="10" type="primary">bcr-2</name>
    <name evidence="10" type="ORF">HLUCCX14_16215</name>
</gene>
<dbReference type="PANTHER" id="PTHR23502:SF132">
    <property type="entry name" value="POLYAMINE TRANSPORTER 2-RELATED"/>
    <property type="match status" value="1"/>
</dbReference>
<reference evidence="10 11" key="1">
    <citation type="submission" date="2015-09" db="EMBL/GenBank/DDBJ databases">
        <title>Identification and resolution of microdiversity through metagenomic sequencing of parallel consortia.</title>
        <authorList>
            <person name="Nelson W.C."/>
            <person name="Romine M.F."/>
            <person name="Lindemann S.R."/>
        </authorList>
    </citation>
    <scope>NUCLEOTIDE SEQUENCE [LARGE SCALE GENOMIC DNA]</scope>
    <source>
        <strain evidence="10">HL-55</strain>
    </source>
</reference>
<name>A0A0P7Z5D9_9GAMM</name>
<dbReference type="PATRIC" id="fig|1305731.5.peg.2025"/>
<sequence>MGVSFRNTLLRHVLVTLGLRHPWLRTVSEGHPHTCLATIILAVRILMLALTSIWTTILLAAAVALGPMAIDMYLPALPQIGADFNAGTDQVQFTLSIYLIGFALAQLVCGPLADRFGRKPVMIGGMLLFALASIGCALASNIETLQLFRFLQALGGSAGPVLARAIVRDVYTSRDAAKILALLAGMMALAPAVAPTFGGLIVATMDWHWIFIVMAGYALIMVAVIAFGIPEPLRPENRQPFRFCHLMRNYRRISTDMTFIGYTLTSAAIYGGLFAFLSGSAFVLIDVLGVAPEHFGLYTAITAGGYLLGNMASIRLARRYLPDQILLYGLVTTLTAGAIMALLAYHHVYSPWSVVLPQALFMAGTGMVLPQTMAGALANHPTMAGSASALLGFVQMAAAAAAGALVGILHDGTPLVMATIIAICAGLGLIGYLFLVQRYPAPGFEAQGVSH</sequence>
<dbReference type="NCBIfam" id="NF008314">
    <property type="entry name" value="PRK11102.1"/>
    <property type="match status" value="1"/>
</dbReference>
<evidence type="ECO:0000256" key="8">
    <source>
        <dbReference type="RuleBase" id="RU365088"/>
    </source>
</evidence>
<dbReference type="GO" id="GO:0005886">
    <property type="term" value="C:plasma membrane"/>
    <property type="evidence" value="ECO:0007669"/>
    <property type="project" value="UniProtKB-SubCell"/>
</dbReference>
<dbReference type="Gene3D" id="1.20.1720.10">
    <property type="entry name" value="Multidrug resistance protein D"/>
    <property type="match status" value="1"/>
</dbReference>
<dbReference type="AlphaFoldDB" id="A0A0P7Z5D9"/>
<dbReference type="GO" id="GO:1990961">
    <property type="term" value="P:xenobiotic detoxification by transmembrane export across the plasma membrane"/>
    <property type="evidence" value="ECO:0007669"/>
    <property type="project" value="InterPro"/>
</dbReference>
<feature type="transmembrane region" description="Helical" evidence="8">
    <location>
        <begin position="325"/>
        <end position="347"/>
    </location>
</feature>
<evidence type="ECO:0000259" key="9">
    <source>
        <dbReference type="PROSITE" id="PS50850"/>
    </source>
</evidence>
<feature type="transmembrane region" description="Helical" evidence="8">
    <location>
        <begin position="415"/>
        <end position="435"/>
    </location>
</feature>
<evidence type="ECO:0000256" key="6">
    <source>
        <dbReference type="ARBA" id="ARBA00022989"/>
    </source>
</evidence>
<evidence type="ECO:0000256" key="7">
    <source>
        <dbReference type="ARBA" id="ARBA00023136"/>
    </source>
</evidence>
<dbReference type="Proteomes" id="UP000050416">
    <property type="component" value="Unassembled WGS sequence"/>
</dbReference>
<dbReference type="Pfam" id="PF07690">
    <property type="entry name" value="MFS_1"/>
    <property type="match status" value="1"/>
</dbReference>
<feature type="transmembrane region" description="Helical" evidence="8">
    <location>
        <begin position="295"/>
        <end position="313"/>
    </location>
</feature>
<feature type="transmembrane region" description="Helical" evidence="8">
    <location>
        <begin position="45"/>
        <end position="70"/>
    </location>
</feature>
<feature type="transmembrane region" description="Helical" evidence="8">
    <location>
        <begin position="90"/>
        <end position="109"/>
    </location>
</feature>
<feature type="transmembrane region" description="Helical" evidence="8">
    <location>
        <begin position="121"/>
        <end position="142"/>
    </location>
</feature>
<dbReference type="NCBIfam" id="TIGR00710">
    <property type="entry name" value="efflux_Bcr_CflA"/>
    <property type="match status" value="1"/>
</dbReference>
<dbReference type="EMBL" id="LJZQ01000035">
    <property type="protein sequence ID" value="KPQ27147.1"/>
    <property type="molecule type" value="Genomic_DNA"/>
</dbReference>
<feature type="transmembrane region" description="Helical" evidence="8">
    <location>
        <begin position="179"/>
        <end position="203"/>
    </location>
</feature>
<evidence type="ECO:0000256" key="5">
    <source>
        <dbReference type="ARBA" id="ARBA00022692"/>
    </source>
</evidence>
<comment type="caution">
    <text evidence="10">The sequence shown here is derived from an EMBL/GenBank/DDBJ whole genome shotgun (WGS) entry which is preliminary data.</text>
</comment>
<feature type="transmembrane region" description="Helical" evidence="8">
    <location>
        <begin position="390"/>
        <end position="409"/>
    </location>
</feature>
<proteinExistence type="inferred from homology"/>
<organism evidence="10 11">
    <name type="scientific">Marinobacter excellens HL-55</name>
    <dbReference type="NCBI Taxonomy" id="1305731"/>
    <lineage>
        <taxon>Bacteria</taxon>
        <taxon>Pseudomonadati</taxon>
        <taxon>Pseudomonadota</taxon>
        <taxon>Gammaproteobacteria</taxon>
        <taxon>Pseudomonadales</taxon>
        <taxon>Marinobacteraceae</taxon>
        <taxon>Marinobacter</taxon>
    </lineage>
</organism>
<evidence type="ECO:0000313" key="11">
    <source>
        <dbReference type="Proteomes" id="UP000050416"/>
    </source>
</evidence>
<feature type="transmembrane region" description="Helical" evidence="8">
    <location>
        <begin position="209"/>
        <end position="229"/>
    </location>
</feature>
<dbReference type="InterPro" id="IPR011701">
    <property type="entry name" value="MFS"/>
</dbReference>
<feature type="transmembrane region" description="Helical" evidence="8">
    <location>
        <begin position="259"/>
        <end position="283"/>
    </location>
</feature>
<dbReference type="InterPro" id="IPR020846">
    <property type="entry name" value="MFS_dom"/>
</dbReference>
<feature type="domain" description="Major facilitator superfamily (MFS) profile" evidence="9">
    <location>
        <begin position="55"/>
        <end position="440"/>
    </location>
</feature>
<dbReference type="GO" id="GO:0015385">
    <property type="term" value="F:sodium:proton antiporter activity"/>
    <property type="evidence" value="ECO:0007669"/>
    <property type="project" value="TreeGrafter"/>
</dbReference>
<dbReference type="CDD" id="cd17320">
    <property type="entry name" value="MFS_MdfA_MDR_like"/>
    <property type="match status" value="1"/>
</dbReference>
<dbReference type="PRINTS" id="PR01036">
    <property type="entry name" value="TCRTETB"/>
</dbReference>
<protein>
    <recommendedName>
        <fullName evidence="8">Bcr/CflA family efflux transporter</fullName>
    </recommendedName>
</protein>